<feature type="domain" description="DRTGG" evidence="2">
    <location>
        <begin position="258"/>
        <end position="355"/>
    </location>
</feature>
<reference evidence="3" key="2">
    <citation type="journal article" date="2021" name="PeerJ">
        <title>Extensive microbial diversity within the chicken gut microbiome revealed by metagenomics and culture.</title>
        <authorList>
            <person name="Gilroy R."/>
            <person name="Ravi A."/>
            <person name="Getino M."/>
            <person name="Pursley I."/>
            <person name="Horton D.L."/>
            <person name="Alikhan N.F."/>
            <person name="Baker D."/>
            <person name="Gharbi K."/>
            <person name="Hall N."/>
            <person name="Watson M."/>
            <person name="Adriaenssens E.M."/>
            <person name="Foster-Nyarko E."/>
            <person name="Jarju S."/>
            <person name="Secka A."/>
            <person name="Antonio M."/>
            <person name="Oren A."/>
            <person name="Chaudhuri R.R."/>
            <person name="La Ragione R."/>
            <person name="Hildebrand F."/>
            <person name="Pallen M.J."/>
        </authorList>
    </citation>
    <scope>NUCLEOTIDE SEQUENCE</scope>
    <source>
        <strain evidence="3">10669</strain>
    </source>
</reference>
<dbReference type="SUPFAM" id="SSF52540">
    <property type="entry name" value="P-loop containing nucleoside triphosphate hydrolases"/>
    <property type="match status" value="1"/>
</dbReference>
<dbReference type="SUPFAM" id="SSF75138">
    <property type="entry name" value="HprK N-terminal domain-like"/>
    <property type="match status" value="1"/>
</dbReference>
<evidence type="ECO:0000256" key="1">
    <source>
        <dbReference type="ARBA" id="ARBA00011643"/>
    </source>
</evidence>
<evidence type="ECO:0000259" key="2">
    <source>
        <dbReference type="Pfam" id="PF07085"/>
    </source>
</evidence>
<evidence type="ECO:0000313" key="4">
    <source>
        <dbReference type="Proteomes" id="UP000886812"/>
    </source>
</evidence>
<organism evidence="3 4">
    <name type="scientific">Candidatus Spyradosoma merdigallinarum</name>
    <dbReference type="NCBI Taxonomy" id="2840950"/>
    <lineage>
        <taxon>Bacteria</taxon>
        <taxon>Pseudomonadati</taxon>
        <taxon>Verrucomicrobiota</taxon>
        <taxon>Opitutia</taxon>
        <taxon>Opitutia incertae sedis</taxon>
        <taxon>Candidatus Spyradosoma</taxon>
    </lineage>
</organism>
<dbReference type="AlphaFoldDB" id="A0A9D1NI26"/>
<sequence>MALNQASFAHDVPGLLNKPLNTTTRRIFVAATRQNDGKTTTSLGLFGALHSLGHKVSYIKPVAQRIVEVENGVEVDEDTFLLNSVYDVKIPIAAMSPVAVDSAFTRRYLDDPETLSPRIADTICRAFDRAAYEKDIIIVEGSGHAGVGSVFNASNADNARLLGSKVIIVSSGGIGKPVDEIAMNKALFDDRGVECIGVILNKVLPEKMPDIRKYVSRALDRLGVPLLGLLPLENTLSSPNLSQIVSEIGGRWIVPLVKGRSQRAEHIIVGAMSAQHIFDYIRENTLIIAPGDREDLLFTLIAGAGTSGVPKISGIILSNGLFPAPRLISMLEQVGIPVVATDRECFESARRISRMIVKTQPGDADKVSTIEALIRKNVDLDRILAAI</sequence>
<dbReference type="InterPro" id="IPR027417">
    <property type="entry name" value="P-loop_NTPase"/>
</dbReference>
<dbReference type="CDD" id="cd03109">
    <property type="entry name" value="DTBS"/>
    <property type="match status" value="1"/>
</dbReference>
<dbReference type="Proteomes" id="UP000886812">
    <property type="component" value="Unassembled WGS sequence"/>
</dbReference>
<dbReference type="Gene3D" id="3.40.50.300">
    <property type="entry name" value="P-loop containing nucleotide triphosphate hydrolases"/>
    <property type="match status" value="1"/>
</dbReference>
<evidence type="ECO:0000313" key="3">
    <source>
        <dbReference type="EMBL" id="HIV03572.1"/>
    </source>
</evidence>
<dbReference type="Gene3D" id="3.40.1390.20">
    <property type="entry name" value="HprK N-terminal domain-like"/>
    <property type="match status" value="1"/>
</dbReference>
<dbReference type="PANTHER" id="PTHR43356:SF2">
    <property type="entry name" value="PHOSPHATE ACETYLTRANSFERASE"/>
    <property type="match status" value="1"/>
</dbReference>
<dbReference type="InterPro" id="IPR050500">
    <property type="entry name" value="Phos_Acetyltrans/Butyryltrans"/>
</dbReference>
<dbReference type="PANTHER" id="PTHR43356">
    <property type="entry name" value="PHOSPHATE ACETYLTRANSFERASE"/>
    <property type="match status" value="1"/>
</dbReference>
<proteinExistence type="predicted"/>
<comment type="caution">
    <text evidence="3">The sequence shown here is derived from an EMBL/GenBank/DDBJ whole genome shotgun (WGS) entry which is preliminary data.</text>
</comment>
<name>A0A9D1NI26_9BACT</name>
<reference evidence="3" key="1">
    <citation type="submission" date="2020-10" db="EMBL/GenBank/DDBJ databases">
        <authorList>
            <person name="Gilroy R."/>
        </authorList>
    </citation>
    <scope>NUCLEOTIDE SEQUENCE</scope>
    <source>
        <strain evidence="3">10669</strain>
    </source>
</reference>
<protein>
    <submittedName>
        <fullName evidence="3">AAA family ATPase</fullName>
    </submittedName>
</protein>
<dbReference type="Pfam" id="PF13500">
    <property type="entry name" value="AAA_26"/>
    <property type="match status" value="1"/>
</dbReference>
<accession>A0A9D1NI26</accession>
<dbReference type="InterPro" id="IPR028979">
    <property type="entry name" value="Ser_kin/Pase_Hpr-like_N_sf"/>
</dbReference>
<dbReference type="EMBL" id="DVOG01000011">
    <property type="protein sequence ID" value="HIV03572.1"/>
    <property type="molecule type" value="Genomic_DNA"/>
</dbReference>
<dbReference type="InterPro" id="IPR010766">
    <property type="entry name" value="DRTGG"/>
</dbReference>
<dbReference type="Pfam" id="PF07085">
    <property type="entry name" value="DRTGG"/>
    <property type="match status" value="1"/>
</dbReference>
<comment type="subunit">
    <text evidence="1">Homohexamer.</text>
</comment>
<gene>
    <name evidence="3" type="ORF">IAC75_00250</name>
</gene>